<evidence type="ECO:0008006" key="5">
    <source>
        <dbReference type="Google" id="ProtNLM"/>
    </source>
</evidence>
<gene>
    <name evidence="3" type="ORF">B9Z55_027033</name>
</gene>
<reference evidence="4" key="1">
    <citation type="submission" date="2017-10" db="EMBL/GenBank/DDBJ databases">
        <title>Rapid genome shrinkage in a self-fertile nematode reveals novel sperm competition proteins.</title>
        <authorList>
            <person name="Yin D."/>
            <person name="Schwarz E.M."/>
            <person name="Thomas C.G."/>
            <person name="Felde R.L."/>
            <person name="Korf I.F."/>
            <person name="Cutter A.D."/>
            <person name="Schartner C.M."/>
            <person name="Ralston E.J."/>
            <person name="Meyer B.J."/>
            <person name="Haag E.S."/>
        </authorList>
    </citation>
    <scope>NUCLEOTIDE SEQUENCE [LARGE SCALE GENOMIC DNA]</scope>
    <source>
        <strain evidence="4">JU1422</strain>
    </source>
</reference>
<dbReference type="InterPro" id="IPR040161">
    <property type="entry name" value="FB224"/>
</dbReference>
<feature type="domain" description="Mos1 transposase HTH" evidence="2">
    <location>
        <begin position="13"/>
        <end position="61"/>
    </location>
</feature>
<comment type="caution">
    <text evidence="3">The sequence shown here is derived from an EMBL/GenBank/DDBJ whole genome shotgun (WGS) entry which is preliminary data.</text>
</comment>
<keyword evidence="4" id="KW-1185">Reference proteome</keyword>
<dbReference type="AlphaFoldDB" id="A0A2G5SII9"/>
<dbReference type="PANTHER" id="PTHR23015">
    <property type="entry name" value="UNCHARACTERIZED C.ELEGANS PROTEIN"/>
    <property type="match status" value="1"/>
</dbReference>
<evidence type="ECO:0000259" key="1">
    <source>
        <dbReference type="Pfam" id="PF01827"/>
    </source>
</evidence>
<dbReference type="Pfam" id="PF01827">
    <property type="entry name" value="FTH"/>
    <property type="match status" value="1"/>
</dbReference>
<dbReference type="InterPro" id="IPR041426">
    <property type="entry name" value="Mos1_HTH"/>
</dbReference>
<dbReference type="Pfam" id="PF17906">
    <property type="entry name" value="HTH_48"/>
    <property type="match status" value="1"/>
</dbReference>
<dbReference type="EMBL" id="PDUG01000007">
    <property type="protein sequence ID" value="PIC14870.1"/>
    <property type="molecule type" value="Genomic_DNA"/>
</dbReference>
<name>A0A2G5SII9_9PELO</name>
<dbReference type="InterPro" id="IPR002900">
    <property type="entry name" value="DUF38/FTH_CAE_spp"/>
</dbReference>
<accession>A0A2G5SII9</accession>
<evidence type="ECO:0000259" key="2">
    <source>
        <dbReference type="Pfam" id="PF17906"/>
    </source>
</evidence>
<sequence length="353" mass="41485">MEMSTNLINENHRYLRTCILYEVLQKIPIFDSYRSFCDAMGKDAMEYRDFEFWYYRFYHGNRTLLRSMNHTIKAVVDSIPIGFGIIQISVSDTSMSWWLDKKYFSCCKKDNGCTFVRSDSPKVERSEECYMKRSLKYLNPLFKIPNLQVDHFSLDFDDEMPDCDDLFPVPLNAKSVYIDGDEEHKVVHFLSAMTPGYLKSISLDILFEDEEESYGMIFKNEQFKQAKSVSFSPRMEFNMAELEHFSHLKRFKCLMWTENPLEDIKRIRDTVSTFKELESCELECRDGFDNSLIADFAEGLGEQIPIGPLAEGEQLSITHRYQIPESNDCLEFKIKETTVKRGYRCLVNIVRVR</sequence>
<dbReference type="GO" id="GO:0045087">
    <property type="term" value="P:innate immune response"/>
    <property type="evidence" value="ECO:0007669"/>
    <property type="project" value="TreeGrafter"/>
</dbReference>
<dbReference type="PANTHER" id="PTHR23015:SF4">
    <property type="entry name" value="DUF38 DOMAIN-CONTAINING PROTEIN-RELATED"/>
    <property type="match status" value="1"/>
</dbReference>
<proteinExistence type="predicted"/>
<feature type="domain" description="DUF38" evidence="1">
    <location>
        <begin position="170"/>
        <end position="286"/>
    </location>
</feature>
<evidence type="ECO:0000313" key="3">
    <source>
        <dbReference type="EMBL" id="PIC14870.1"/>
    </source>
</evidence>
<evidence type="ECO:0000313" key="4">
    <source>
        <dbReference type="Proteomes" id="UP000230233"/>
    </source>
</evidence>
<protein>
    <recommendedName>
        <fullName evidence="5">Mos1 transposase HTH domain-containing protein</fullName>
    </recommendedName>
</protein>
<organism evidence="3 4">
    <name type="scientific">Caenorhabditis nigoni</name>
    <dbReference type="NCBI Taxonomy" id="1611254"/>
    <lineage>
        <taxon>Eukaryota</taxon>
        <taxon>Metazoa</taxon>
        <taxon>Ecdysozoa</taxon>
        <taxon>Nematoda</taxon>
        <taxon>Chromadorea</taxon>
        <taxon>Rhabditida</taxon>
        <taxon>Rhabditina</taxon>
        <taxon>Rhabditomorpha</taxon>
        <taxon>Rhabditoidea</taxon>
        <taxon>Rhabditidae</taxon>
        <taxon>Peloderinae</taxon>
        <taxon>Caenorhabditis</taxon>
    </lineage>
</organism>
<dbReference type="Proteomes" id="UP000230233">
    <property type="component" value="Unassembled WGS sequence"/>
</dbReference>
<dbReference type="Gene3D" id="1.10.10.1450">
    <property type="match status" value="1"/>
</dbReference>